<sequence>DNLRTQIESALAAEDYDAATKLVDDVLIKHDLIAYEECQYLAKAVHDLRRERYKGAREYHE</sequence>
<dbReference type="EMBL" id="RDOM01000484">
    <property type="protein sequence ID" value="MBF4274697.1"/>
    <property type="molecule type" value="Genomic_DNA"/>
</dbReference>
<proteinExistence type="predicted"/>
<protein>
    <submittedName>
        <fullName evidence="1">SAM-dependent methyltransferase</fullName>
    </submittedName>
</protein>
<evidence type="ECO:0000313" key="1">
    <source>
        <dbReference type="EMBL" id="MBF4274697.1"/>
    </source>
</evidence>
<keyword evidence="1" id="KW-0489">Methyltransferase</keyword>
<evidence type="ECO:0000313" key="2">
    <source>
        <dbReference type="Proteomes" id="UP000722957"/>
    </source>
</evidence>
<dbReference type="GO" id="GO:0032259">
    <property type="term" value="P:methylation"/>
    <property type="evidence" value="ECO:0007669"/>
    <property type="project" value="UniProtKB-KW"/>
</dbReference>
<comment type="caution">
    <text evidence="1">The sequence shown here is derived from an EMBL/GenBank/DDBJ whole genome shotgun (WGS) entry which is preliminary data.</text>
</comment>
<reference evidence="1 2" key="1">
    <citation type="journal article" date="2021" name="PeerJ">
        <title>Analysis of 44 Vibrio anguillarum genomes reveals high genetic diversity.</title>
        <authorList>
            <person name="Hansen M.J."/>
            <person name="Dalsgaard I."/>
        </authorList>
    </citation>
    <scope>NUCLEOTIDE SEQUENCE [LARGE SCALE GENOMIC DNA]</scope>
    <source>
        <strain evidence="1 2">17-16730-2A</strain>
    </source>
</reference>
<dbReference type="AlphaFoldDB" id="A0ABD4KUR6"/>
<dbReference type="Proteomes" id="UP000722957">
    <property type="component" value="Unassembled WGS sequence"/>
</dbReference>
<accession>A0ABD4KUR6</accession>
<name>A0ABD4KUR6_VIBAN</name>
<gene>
    <name evidence="1" type="ORF">EAY07_22365</name>
</gene>
<keyword evidence="1" id="KW-0808">Transferase</keyword>
<dbReference type="GO" id="GO:0008168">
    <property type="term" value="F:methyltransferase activity"/>
    <property type="evidence" value="ECO:0007669"/>
    <property type="project" value="UniProtKB-KW"/>
</dbReference>
<feature type="non-terminal residue" evidence="1">
    <location>
        <position position="1"/>
    </location>
</feature>
<organism evidence="1 2">
    <name type="scientific">Vibrio anguillarum</name>
    <name type="common">Listonella anguillarum</name>
    <dbReference type="NCBI Taxonomy" id="55601"/>
    <lineage>
        <taxon>Bacteria</taxon>
        <taxon>Pseudomonadati</taxon>
        <taxon>Pseudomonadota</taxon>
        <taxon>Gammaproteobacteria</taxon>
        <taxon>Vibrionales</taxon>
        <taxon>Vibrionaceae</taxon>
        <taxon>Vibrio</taxon>
    </lineage>
</organism>